<dbReference type="InterPro" id="IPR010432">
    <property type="entry name" value="RDD"/>
</dbReference>
<feature type="transmembrane region" description="Helical" evidence="6">
    <location>
        <begin position="153"/>
        <end position="175"/>
    </location>
</feature>
<protein>
    <submittedName>
        <fullName evidence="8">RDD family protein</fullName>
    </submittedName>
</protein>
<gene>
    <name evidence="8" type="ORF">LXN57_07095</name>
</gene>
<evidence type="ECO:0000313" key="9">
    <source>
        <dbReference type="Proteomes" id="UP001523216"/>
    </source>
</evidence>
<keyword evidence="9" id="KW-1185">Reference proteome</keyword>
<dbReference type="PANTHER" id="PTHR36115">
    <property type="entry name" value="PROLINE-RICH ANTIGEN HOMOLOG-RELATED"/>
    <property type="match status" value="1"/>
</dbReference>
<evidence type="ECO:0000256" key="6">
    <source>
        <dbReference type="SAM" id="Phobius"/>
    </source>
</evidence>
<sequence length="197" mass="21876">MNQPPPGYGPPPGYPAGPGYLPPPPPVSPAGVPLAEFSQRLLAYMIDVGLLLVVSMVLFVPAILVFINWLDAPDPESYGPEAGFGEVFNDFFLPVLLFQLGFLVVSVLLYYVYVVEYMHRSGQTLGKKAMKIRVVPLDPSLTLTRGIAAKRFFIEYIAGMFVPAFSWIDGLWQLWDKPYQQTLHDKFAQTVVVKVSP</sequence>
<name>A0ABT0XUP1_9ACTN</name>
<feature type="domain" description="RDD" evidence="7">
    <location>
        <begin position="35"/>
        <end position="188"/>
    </location>
</feature>
<dbReference type="RefSeq" id="WP_251797204.1">
    <property type="nucleotide sequence ID" value="NZ_JAMQOL010000008.1"/>
</dbReference>
<keyword evidence="2" id="KW-1003">Cell membrane</keyword>
<evidence type="ECO:0000256" key="4">
    <source>
        <dbReference type="ARBA" id="ARBA00022989"/>
    </source>
</evidence>
<evidence type="ECO:0000259" key="7">
    <source>
        <dbReference type="Pfam" id="PF06271"/>
    </source>
</evidence>
<evidence type="ECO:0000256" key="1">
    <source>
        <dbReference type="ARBA" id="ARBA00004651"/>
    </source>
</evidence>
<proteinExistence type="predicted"/>
<accession>A0ABT0XUP1</accession>
<organism evidence="8 9">
    <name type="scientific">Paractinoplanes hotanensis</name>
    <dbReference type="NCBI Taxonomy" id="2906497"/>
    <lineage>
        <taxon>Bacteria</taxon>
        <taxon>Bacillati</taxon>
        <taxon>Actinomycetota</taxon>
        <taxon>Actinomycetes</taxon>
        <taxon>Micromonosporales</taxon>
        <taxon>Micromonosporaceae</taxon>
        <taxon>Paractinoplanes</taxon>
    </lineage>
</organism>
<dbReference type="Pfam" id="PF06271">
    <property type="entry name" value="RDD"/>
    <property type="match status" value="1"/>
</dbReference>
<keyword evidence="5 6" id="KW-0472">Membrane</keyword>
<feature type="transmembrane region" description="Helical" evidence="6">
    <location>
        <begin position="48"/>
        <end position="71"/>
    </location>
</feature>
<comment type="caution">
    <text evidence="8">The sequence shown here is derived from an EMBL/GenBank/DDBJ whole genome shotgun (WGS) entry which is preliminary data.</text>
</comment>
<keyword evidence="4 6" id="KW-1133">Transmembrane helix</keyword>
<dbReference type="Proteomes" id="UP001523216">
    <property type="component" value="Unassembled WGS sequence"/>
</dbReference>
<dbReference type="InterPro" id="IPR051791">
    <property type="entry name" value="Pra-immunoreactive"/>
</dbReference>
<dbReference type="EMBL" id="JAMQOL010000008">
    <property type="protein sequence ID" value="MCM4077330.1"/>
    <property type="molecule type" value="Genomic_DNA"/>
</dbReference>
<evidence type="ECO:0000256" key="5">
    <source>
        <dbReference type="ARBA" id="ARBA00023136"/>
    </source>
</evidence>
<evidence type="ECO:0000313" key="8">
    <source>
        <dbReference type="EMBL" id="MCM4077330.1"/>
    </source>
</evidence>
<feature type="transmembrane region" description="Helical" evidence="6">
    <location>
        <begin position="91"/>
        <end position="113"/>
    </location>
</feature>
<reference evidence="8 9" key="1">
    <citation type="submission" date="2022-06" db="EMBL/GenBank/DDBJ databases">
        <title>Actinoplanes abujensis sp. nov., isolated from Nigerian arid soil.</title>
        <authorList>
            <person name="Ding P."/>
        </authorList>
    </citation>
    <scope>NUCLEOTIDE SEQUENCE [LARGE SCALE GENOMIC DNA]</scope>
    <source>
        <strain evidence="9">TRM88002</strain>
    </source>
</reference>
<comment type="subcellular location">
    <subcellularLocation>
        <location evidence="1">Cell membrane</location>
        <topology evidence="1">Multi-pass membrane protein</topology>
    </subcellularLocation>
</comment>
<evidence type="ECO:0000256" key="3">
    <source>
        <dbReference type="ARBA" id="ARBA00022692"/>
    </source>
</evidence>
<keyword evidence="3 6" id="KW-0812">Transmembrane</keyword>
<evidence type="ECO:0000256" key="2">
    <source>
        <dbReference type="ARBA" id="ARBA00022475"/>
    </source>
</evidence>